<accession>A0A841L4Z0</accession>
<dbReference type="Gene3D" id="3.30.70.270">
    <property type="match status" value="1"/>
</dbReference>
<dbReference type="InterPro" id="IPR043128">
    <property type="entry name" value="Rev_trsase/Diguanyl_cyclase"/>
</dbReference>
<keyword evidence="4" id="KW-0548">Nucleotidyltransferase</keyword>
<comment type="caution">
    <text evidence="4">The sequence shown here is derived from an EMBL/GenBank/DDBJ whole genome shotgun (WGS) entry which is preliminary data.</text>
</comment>
<keyword evidence="4" id="KW-0808">Transferase</keyword>
<dbReference type="NCBIfam" id="TIGR00254">
    <property type="entry name" value="GGDEF"/>
    <property type="match status" value="1"/>
</dbReference>
<dbReference type="InterPro" id="IPR029787">
    <property type="entry name" value="Nucleotide_cyclase"/>
</dbReference>
<comment type="catalytic activity">
    <reaction evidence="2">
        <text>2 GTP = 3',3'-c-di-GMP + 2 diphosphate</text>
        <dbReference type="Rhea" id="RHEA:24898"/>
        <dbReference type="ChEBI" id="CHEBI:33019"/>
        <dbReference type="ChEBI" id="CHEBI:37565"/>
        <dbReference type="ChEBI" id="CHEBI:58805"/>
        <dbReference type="EC" id="2.7.7.65"/>
    </reaction>
</comment>
<feature type="domain" description="GGDEF" evidence="3">
    <location>
        <begin position="166"/>
        <end position="301"/>
    </location>
</feature>
<evidence type="ECO:0000313" key="5">
    <source>
        <dbReference type="Proteomes" id="UP000538147"/>
    </source>
</evidence>
<reference evidence="4 5" key="1">
    <citation type="submission" date="2020-08" db="EMBL/GenBank/DDBJ databases">
        <title>Genomic Encyclopedia of Type Strains, Phase IV (KMG-IV): sequencing the most valuable type-strain genomes for metagenomic binning, comparative biology and taxonomic classification.</title>
        <authorList>
            <person name="Goeker M."/>
        </authorList>
    </citation>
    <scope>NUCLEOTIDE SEQUENCE [LARGE SCALE GENOMIC DNA]</scope>
    <source>
        <strain evidence="4 5">DSM 102189</strain>
    </source>
</reference>
<dbReference type="SMART" id="SM00267">
    <property type="entry name" value="GGDEF"/>
    <property type="match status" value="1"/>
</dbReference>
<dbReference type="CDD" id="cd01949">
    <property type="entry name" value="GGDEF"/>
    <property type="match status" value="1"/>
</dbReference>
<evidence type="ECO:0000256" key="2">
    <source>
        <dbReference type="ARBA" id="ARBA00034247"/>
    </source>
</evidence>
<dbReference type="EC" id="2.7.7.65" evidence="1"/>
<proteinExistence type="predicted"/>
<dbReference type="SUPFAM" id="SSF52172">
    <property type="entry name" value="CheY-like"/>
    <property type="match status" value="1"/>
</dbReference>
<name>A0A841L4Z0_9SPHN</name>
<dbReference type="SUPFAM" id="SSF55073">
    <property type="entry name" value="Nucleotide cyclase"/>
    <property type="match status" value="1"/>
</dbReference>
<dbReference type="EMBL" id="JACIIV010000004">
    <property type="protein sequence ID" value="MBB6226531.1"/>
    <property type="molecule type" value="Genomic_DNA"/>
</dbReference>
<dbReference type="AlphaFoldDB" id="A0A841L4Z0"/>
<evidence type="ECO:0000259" key="3">
    <source>
        <dbReference type="PROSITE" id="PS50887"/>
    </source>
</evidence>
<dbReference type="PANTHER" id="PTHR45138:SF9">
    <property type="entry name" value="DIGUANYLATE CYCLASE DGCM-RELATED"/>
    <property type="match status" value="1"/>
</dbReference>
<dbReference type="InterPro" id="IPR000160">
    <property type="entry name" value="GGDEF_dom"/>
</dbReference>
<dbReference type="GO" id="GO:0005886">
    <property type="term" value="C:plasma membrane"/>
    <property type="evidence" value="ECO:0007669"/>
    <property type="project" value="TreeGrafter"/>
</dbReference>
<dbReference type="PROSITE" id="PS50887">
    <property type="entry name" value="GGDEF"/>
    <property type="match status" value="1"/>
</dbReference>
<gene>
    <name evidence="4" type="ORF">FHS79_000688</name>
</gene>
<dbReference type="FunFam" id="3.30.70.270:FF:000001">
    <property type="entry name" value="Diguanylate cyclase domain protein"/>
    <property type="match status" value="1"/>
</dbReference>
<dbReference type="GO" id="GO:0043709">
    <property type="term" value="P:cell adhesion involved in single-species biofilm formation"/>
    <property type="evidence" value="ECO:0007669"/>
    <property type="project" value="TreeGrafter"/>
</dbReference>
<dbReference type="GO" id="GO:1902201">
    <property type="term" value="P:negative regulation of bacterial-type flagellum-dependent cell motility"/>
    <property type="evidence" value="ECO:0007669"/>
    <property type="project" value="TreeGrafter"/>
</dbReference>
<dbReference type="Proteomes" id="UP000538147">
    <property type="component" value="Unassembled WGS sequence"/>
</dbReference>
<keyword evidence="5" id="KW-1185">Reference proteome</keyword>
<sequence length="301" mass="32407">MQIGFVGASDIGEALLPLLPPDTSMVMLTVEDATARAAAGTLQLLIVAPDCPSWRSMAERLQPLQAIAEANPFPVFALVPRADPQALVQAFDMHCADCAWLPVDPMEVRARLAALVRRRRVALTRAAEVRKAWRVATRDAVTGLFNRHHLERVLPQAIHTAHRENRILSVLMTDIDGLKRFNDLRGHLAGDVALRRVAEAIEDNLRPADTVARYGGDEMAVIMPDADRAVAAAIAARLVAVVASLGLGCYGPEAERAPLTLSVGMATLRGPGCNADSLLARADQALYEAKRQGRNRANAAA</sequence>
<evidence type="ECO:0000313" key="4">
    <source>
        <dbReference type="EMBL" id="MBB6226531.1"/>
    </source>
</evidence>
<dbReference type="RefSeq" id="WP_184195419.1">
    <property type="nucleotide sequence ID" value="NZ_BMOX01000108.1"/>
</dbReference>
<evidence type="ECO:0000256" key="1">
    <source>
        <dbReference type="ARBA" id="ARBA00012528"/>
    </source>
</evidence>
<organism evidence="4 5">
    <name type="scientific">Polymorphobacter multimanifer</name>
    <dbReference type="NCBI Taxonomy" id="1070431"/>
    <lineage>
        <taxon>Bacteria</taxon>
        <taxon>Pseudomonadati</taxon>
        <taxon>Pseudomonadota</taxon>
        <taxon>Alphaproteobacteria</taxon>
        <taxon>Sphingomonadales</taxon>
        <taxon>Sphingosinicellaceae</taxon>
        <taxon>Polymorphobacter</taxon>
    </lineage>
</organism>
<dbReference type="Pfam" id="PF00990">
    <property type="entry name" value="GGDEF"/>
    <property type="match status" value="1"/>
</dbReference>
<dbReference type="GO" id="GO:0052621">
    <property type="term" value="F:diguanylate cyclase activity"/>
    <property type="evidence" value="ECO:0007669"/>
    <property type="project" value="UniProtKB-EC"/>
</dbReference>
<dbReference type="InterPro" id="IPR011006">
    <property type="entry name" value="CheY-like_superfamily"/>
</dbReference>
<dbReference type="PANTHER" id="PTHR45138">
    <property type="entry name" value="REGULATORY COMPONENTS OF SENSORY TRANSDUCTION SYSTEM"/>
    <property type="match status" value="1"/>
</dbReference>
<dbReference type="InterPro" id="IPR050469">
    <property type="entry name" value="Diguanylate_Cyclase"/>
</dbReference>
<protein>
    <recommendedName>
        <fullName evidence="1">diguanylate cyclase</fullName>
        <ecNumber evidence="1">2.7.7.65</ecNumber>
    </recommendedName>
</protein>